<organism evidence="2 3">
    <name type="scientific">Cordyceps fumosorosea (strain ARSEF 2679)</name>
    <name type="common">Isaria fumosorosea</name>
    <dbReference type="NCBI Taxonomy" id="1081104"/>
    <lineage>
        <taxon>Eukaryota</taxon>
        <taxon>Fungi</taxon>
        <taxon>Dikarya</taxon>
        <taxon>Ascomycota</taxon>
        <taxon>Pezizomycotina</taxon>
        <taxon>Sordariomycetes</taxon>
        <taxon>Hypocreomycetidae</taxon>
        <taxon>Hypocreales</taxon>
        <taxon>Cordycipitaceae</taxon>
        <taxon>Cordyceps</taxon>
    </lineage>
</organism>
<dbReference type="GeneID" id="30025981"/>
<feature type="compositionally biased region" description="Basic and acidic residues" evidence="1">
    <location>
        <begin position="1"/>
        <end position="18"/>
    </location>
</feature>
<feature type="region of interest" description="Disordered" evidence="1">
    <location>
        <begin position="1"/>
        <end position="98"/>
    </location>
</feature>
<evidence type="ECO:0000313" key="2">
    <source>
        <dbReference type="EMBL" id="OAA43063.1"/>
    </source>
</evidence>
<proteinExistence type="predicted"/>
<dbReference type="RefSeq" id="XP_018699539.1">
    <property type="nucleotide sequence ID" value="XM_018853290.1"/>
</dbReference>
<name>A0A162JJW0_CORFA</name>
<dbReference type="STRING" id="1081104.A0A162JJW0"/>
<keyword evidence="3" id="KW-1185">Reference proteome</keyword>
<comment type="caution">
    <text evidence="2">The sequence shown here is derived from an EMBL/GenBank/DDBJ whole genome shotgun (WGS) entry which is preliminary data.</text>
</comment>
<dbReference type="Proteomes" id="UP000076744">
    <property type="component" value="Unassembled WGS sequence"/>
</dbReference>
<feature type="compositionally biased region" description="Basic and acidic residues" evidence="1">
    <location>
        <begin position="59"/>
        <end position="90"/>
    </location>
</feature>
<evidence type="ECO:0000313" key="3">
    <source>
        <dbReference type="Proteomes" id="UP000076744"/>
    </source>
</evidence>
<dbReference type="AlphaFoldDB" id="A0A162JJW0"/>
<feature type="compositionally biased region" description="Basic and acidic residues" evidence="1">
    <location>
        <begin position="39"/>
        <end position="49"/>
    </location>
</feature>
<accession>A0A162JJW0</accession>
<dbReference type="EMBL" id="AZHB01000064">
    <property type="protein sequence ID" value="OAA43063.1"/>
    <property type="molecule type" value="Genomic_DNA"/>
</dbReference>
<gene>
    <name evidence="2" type="ORF">ISF_09689</name>
</gene>
<sequence>MGNERDHYNDRHVEHGSDKVGGLLRKYDPFSNKPSRQCDPIHDQGDGHGRFHGHLHDHHCREEYPTRRKRAYPDRDLAESHRRSRNNHESHSKRHCGGIPYGQAIASAALAGAVEAVSARHDKDKALHVATAAAASAAADAAIGSKGDAKSARHVAESTITGLAMDRLLNGKRKK</sequence>
<protein>
    <submittedName>
        <fullName evidence="2">Uncharacterized protein</fullName>
    </submittedName>
</protein>
<evidence type="ECO:0000256" key="1">
    <source>
        <dbReference type="SAM" id="MobiDB-lite"/>
    </source>
</evidence>
<reference evidence="2 3" key="1">
    <citation type="journal article" date="2016" name="Genome Biol. Evol.">
        <title>Divergent and convergent evolution of fungal pathogenicity.</title>
        <authorList>
            <person name="Shang Y."/>
            <person name="Xiao G."/>
            <person name="Zheng P."/>
            <person name="Cen K."/>
            <person name="Zhan S."/>
            <person name="Wang C."/>
        </authorList>
    </citation>
    <scope>NUCLEOTIDE SEQUENCE [LARGE SCALE GENOMIC DNA]</scope>
    <source>
        <strain evidence="2 3">ARSEF 2679</strain>
    </source>
</reference>